<keyword evidence="3" id="KW-0999">Mitochondrion inner membrane</keyword>
<dbReference type="OrthoDB" id="73691at2759"/>
<dbReference type="EMBL" id="KB741237">
    <property type="protein sequence ID" value="ENN72199.1"/>
    <property type="molecule type" value="Genomic_DNA"/>
</dbReference>
<dbReference type="Pfam" id="PF07766">
    <property type="entry name" value="LETM1_RBD"/>
    <property type="match status" value="1"/>
</dbReference>
<dbReference type="STRING" id="77166.N6SWN2"/>
<dbReference type="Proteomes" id="UP000030742">
    <property type="component" value="Unassembled WGS sequence"/>
</dbReference>
<dbReference type="PANTHER" id="PTHR14009">
    <property type="entry name" value="LEUCINE ZIPPER-EF-HAND CONTAINING TRANSMEMBRANE PROTEIN"/>
    <property type="match status" value="1"/>
</dbReference>
<dbReference type="Proteomes" id="UP000019118">
    <property type="component" value="Unassembled WGS sequence"/>
</dbReference>
<evidence type="ECO:0000256" key="5">
    <source>
        <dbReference type="ARBA" id="ARBA00023128"/>
    </source>
</evidence>
<dbReference type="EnsemblMetazoa" id="XM_019913053.1">
    <property type="protein sequence ID" value="XP_019768612.1"/>
    <property type="gene ID" value="LOC109543369"/>
</dbReference>
<evidence type="ECO:0000313" key="11">
    <source>
        <dbReference type="EMBL" id="ERL90509.1"/>
    </source>
</evidence>
<gene>
    <name evidence="12" type="primary">109543369</name>
    <name evidence="11" type="ORF">D910_07857</name>
    <name evidence="10" type="ORF">YQE_11159</name>
</gene>
<reference evidence="12" key="2">
    <citation type="submission" date="2024-08" db="UniProtKB">
        <authorList>
            <consortium name="EnsemblMetazoa"/>
        </authorList>
    </citation>
    <scope>IDENTIFICATION</scope>
</reference>
<dbReference type="GO" id="GO:0043022">
    <property type="term" value="F:ribosome binding"/>
    <property type="evidence" value="ECO:0007669"/>
    <property type="project" value="InterPro"/>
</dbReference>
<protein>
    <recommendedName>
        <fullName evidence="9">Letm1 RBD domain-containing protein</fullName>
    </recommendedName>
</protein>
<dbReference type="AlphaFoldDB" id="N6SWN2"/>
<evidence type="ECO:0000256" key="2">
    <source>
        <dbReference type="ARBA" id="ARBA00022692"/>
    </source>
</evidence>
<keyword evidence="4 8" id="KW-1133">Transmembrane helix</keyword>
<evidence type="ECO:0000256" key="8">
    <source>
        <dbReference type="SAM" id="Phobius"/>
    </source>
</evidence>
<evidence type="ECO:0000256" key="4">
    <source>
        <dbReference type="ARBA" id="ARBA00022989"/>
    </source>
</evidence>
<evidence type="ECO:0000313" key="10">
    <source>
        <dbReference type="EMBL" id="ENN72199.1"/>
    </source>
</evidence>
<evidence type="ECO:0000256" key="7">
    <source>
        <dbReference type="PROSITE-ProRule" id="PRU01094"/>
    </source>
</evidence>
<dbReference type="GO" id="GO:0005743">
    <property type="term" value="C:mitochondrial inner membrane"/>
    <property type="evidence" value="ECO:0007669"/>
    <property type="project" value="UniProtKB-SubCell"/>
</dbReference>
<accession>N6SWN2</accession>
<feature type="domain" description="Letm1 RBD" evidence="9">
    <location>
        <begin position="178"/>
        <end position="364"/>
    </location>
</feature>
<dbReference type="HOGENOM" id="CLU_049801_0_0_1"/>
<comment type="subcellular location">
    <subcellularLocation>
        <location evidence="1">Mitochondrion inner membrane</location>
        <topology evidence="1">Single-pass membrane protein</topology>
    </subcellularLocation>
</comment>
<name>N6SWN2_DENPD</name>
<dbReference type="InterPro" id="IPR033122">
    <property type="entry name" value="LETM1-like_RBD"/>
</dbReference>
<dbReference type="KEGG" id="dpa:109543369"/>
<dbReference type="PANTHER" id="PTHR14009:SF13">
    <property type="entry name" value="LETM1 DOMAIN-CONTAINING PROTEIN 1"/>
    <property type="match status" value="1"/>
</dbReference>
<dbReference type="OMA" id="EGGVHNM"/>
<evidence type="ECO:0000313" key="12">
    <source>
        <dbReference type="EnsemblMetazoa" id="XP_019768612.1"/>
    </source>
</evidence>
<keyword evidence="5 7" id="KW-0496">Mitochondrion</keyword>
<keyword evidence="6 8" id="KW-0472">Membrane</keyword>
<feature type="non-terminal residue" evidence="10">
    <location>
        <position position="1"/>
    </location>
</feature>
<keyword evidence="2 8" id="KW-0812">Transmembrane</keyword>
<evidence type="ECO:0000256" key="3">
    <source>
        <dbReference type="ARBA" id="ARBA00022792"/>
    </source>
</evidence>
<proteinExistence type="predicted"/>
<evidence type="ECO:0000259" key="9">
    <source>
        <dbReference type="PROSITE" id="PS51758"/>
    </source>
</evidence>
<reference evidence="13 14" key="1">
    <citation type="journal article" date="2013" name="Genome Biol.">
        <title>Draft genome of the mountain pine beetle, Dendroctonus ponderosae Hopkins, a major forest pest.</title>
        <authorList>
            <person name="Keeling C.I."/>
            <person name="Yuen M.M."/>
            <person name="Liao N.Y."/>
            <person name="Docking T.R."/>
            <person name="Chan S.K."/>
            <person name="Taylor G.A."/>
            <person name="Palmquist D.L."/>
            <person name="Jackman S.D."/>
            <person name="Nguyen A."/>
            <person name="Li M."/>
            <person name="Henderson H."/>
            <person name="Janes J.K."/>
            <person name="Zhao Y."/>
            <person name="Pandoh P."/>
            <person name="Moore R."/>
            <person name="Sperling F.A."/>
            <person name="Huber D.P."/>
            <person name="Birol I."/>
            <person name="Jones S.J."/>
            <person name="Bohlmann J."/>
        </authorList>
    </citation>
    <scope>NUCLEOTIDE SEQUENCE</scope>
</reference>
<dbReference type="GO" id="GO:0030003">
    <property type="term" value="P:intracellular monoatomic cation homeostasis"/>
    <property type="evidence" value="ECO:0007669"/>
    <property type="project" value="TreeGrafter"/>
</dbReference>
<dbReference type="PROSITE" id="PS51758">
    <property type="entry name" value="LETM1_RBD"/>
    <property type="match status" value="1"/>
</dbReference>
<feature type="transmembrane region" description="Helical" evidence="8">
    <location>
        <begin position="134"/>
        <end position="155"/>
    </location>
</feature>
<dbReference type="InterPro" id="IPR044202">
    <property type="entry name" value="LETM1/MDM38-like"/>
</dbReference>
<evidence type="ECO:0000313" key="13">
    <source>
        <dbReference type="Proteomes" id="UP000019118"/>
    </source>
</evidence>
<keyword evidence="13" id="KW-1185">Reference proteome</keyword>
<dbReference type="EMBL" id="KB632240">
    <property type="protein sequence ID" value="ERL90509.1"/>
    <property type="molecule type" value="Genomic_DNA"/>
</dbReference>
<evidence type="ECO:0000256" key="1">
    <source>
        <dbReference type="ARBA" id="ARBA00004434"/>
    </source>
</evidence>
<evidence type="ECO:0000256" key="6">
    <source>
        <dbReference type="ARBA" id="ARBA00023136"/>
    </source>
</evidence>
<sequence length="364" mass="42787">MALSLVVRTCRFSFCRFAPSKALTSYRSYGNNTPARDAHRKSVYKTEEAKRIRFYILNRFIEYLKNYDKILEKNFPTTIKTYRTFTDGIKTFSLETIEYFKIVMMLNSSGGSYAKLLRREIELYHQMPKDMMKVAPVIIFSALPFAFYVLLPLVYTLPKQLLTAHFWTPDQQNKFQIEYFRDRLVHNKPVFRHLQSQLNYIKHYGKNKTQFEKWANILGLLGSGIQPTAEDILACKDLFMDEPYHLLYLSRNHVFHLLRVHNLHAGWFRRTRLADRAQVLIEMDKAILREGGVHNLPLNALSKACYIRGLNPTDISSDYQVKWLTQWIKVSSQVDKDNLSLLLHCPILLGYNEPSNWVLVYPKK</sequence>
<evidence type="ECO:0000313" key="14">
    <source>
        <dbReference type="Proteomes" id="UP000030742"/>
    </source>
</evidence>
<organism evidence="10">
    <name type="scientific">Dendroctonus ponderosae</name>
    <name type="common">Mountain pine beetle</name>
    <dbReference type="NCBI Taxonomy" id="77166"/>
    <lineage>
        <taxon>Eukaryota</taxon>
        <taxon>Metazoa</taxon>
        <taxon>Ecdysozoa</taxon>
        <taxon>Arthropoda</taxon>
        <taxon>Hexapoda</taxon>
        <taxon>Insecta</taxon>
        <taxon>Pterygota</taxon>
        <taxon>Neoptera</taxon>
        <taxon>Endopterygota</taxon>
        <taxon>Coleoptera</taxon>
        <taxon>Polyphaga</taxon>
        <taxon>Cucujiformia</taxon>
        <taxon>Curculionidae</taxon>
        <taxon>Scolytinae</taxon>
        <taxon>Dendroctonus</taxon>
    </lineage>
</organism>